<evidence type="ECO:0000259" key="7">
    <source>
        <dbReference type="PROSITE" id="PS50111"/>
    </source>
</evidence>
<dbReference type="PANTHER" id="PTHR32089:SF112">
    <property type="entry name" value="LYSOZYME-LIKE PROTEIN-RELATED"/>
    <property type="match status" value="1"/>
</dbReference>
<dbReference type="Pfam" id="PF00672">
    <property type="entry name" value="HAMP"/>
    <property type="match status" value="1"/>
</dbReference>
<protein>
    <recommendedName>
        <fullName evidence="11">Methyl-accepting chemotaxis protein</fullName>
    </recommendedName>
</protein>
<organism evidence="9 10">
    <name type="scientific">Dactylosporangium siamense</name>
    <dbReference type="NCBI Taxonomy" id="685454"/>
    <lineage>
        <taxon>Bacteria</taxon>
        <taxon>Bacillati</taxon>
        <taxon>Actinomycetota</taxon>
        <taxon>Actinomycetes</taxon>
        <taxon>Micromonosporales</taxon>
        <taxon>Micromonosporaceae</taxon>
        <taxon>Dactylosporangium</taxon>
    </lineage>
</organism>
<evidence type="ECO:0000313" key="9">
    <source>
        <dbReference type="EMBL" id="GIG45749.1"/>
    </source>
</evidence>
<keyword evidence="10" id="KW-1185">Reference proteome</keyword>
<keyword evidence="3 5" id="KW-0807">Transducer</keyword>
<dbReference type="GO" id="GO:0016020">
    <property type="term" value="C:membrane"/>
    <property type="evidence" value="ECO:0007669"/>
    <property type="project" value="InterPro"/>
</dbReference>
<dbReference type="InterPro" id="IPR004089">
    <property type="entry name" value="MCPsignal_dom"/>
</dbReference>
<dbReference type="SUPFAM" id="SSF58104">
    <property type="entry name" value="Methyl-accepting chemotaxis protein (MCP) signaling domain"/>
    <property type="match status" value="1"/>
</dbReference>
<evidence type="ECO:0000256" key="3">
    <source>
        <dbReference type="ARBA" id="ARBA00023224"/>
    </source>
</evidence>
<feature type="domain" description="HAMP" evidence="8">
    <location>
        <begin position="218"/>
        <end position="270"/>
    </location>
</feature>
<keyword evidence="6" id="KW-0472">Membrane</keyword>
<dbReference type="PROSITE" id="PS50111">
    <property type="entry name" value="CHEMOTAXIS_TRANSDUC_2"/>
    <property type="match status" value="1"/>
</dbReference>
<feature type="transmembrane region" description="Helical" evidence="6">
    <location>
        <begin position="194"/>
        <end position="216"/>
    </location>
</feature>
<dbReference type="Gene3D" id="1.10.287.950">
    <property type="entry name" value="Methyl-accepting chemotaxis protein"/>
    <property type="match status" value="1"/>
</dbReference>
<dbReference type="RefSeq" id="WP_203847553.1">
    <property type="nucleotide sequence ID" value="NZ_BAAAVW010000033.1"/>
</dbReference>
<keyword evidence="1 6" id="KW-0812">Transmembrane</keyword>
<dbReference type="PANTHER" id="PTHR32089">
    <property type="entry name" value="METHYL-ACCEPTING CHEMOTAXIS PROTEIN MCPB"/>
    <property type="match status" value="1"/>
</dbReference>
<comment type="similarity">
    <text evidence="4">Belongs to the methyl-accepting chemotaxis (MCP) protein family.</text>
</comment>
<evidence type="ECO:0000256" key="1">
    <source>
        <dbReference type="ARBA" id="ARBA00022692"/>
    </source>
</evidence>
<feature type="domain" description="Methyl-accepting transducer" evidence="7">
    <location>
        <begin position="282"/>
        <end position="518"/>
    </location>
</feature>
<dbReference type="AlphaFoldDB" id="A0A919PKQ6"/>
<name>A0A919PKQ6_9ACTN</name>
<dbReference type="SMART" id="SM00304">
    <property type="entry name" value="HAMP"/>
    <property type="match status" value="2"/>
</dbReference>
<evidence type="ECO:0000256" key="5">
    <source>
        <dbReference type="PROSITE-ProRule" id="PRU00284"/>
    </source>
</evidence>
<gene>
    <name evidence="9" type="ORF">Dsi01nite_037900</name>
</gene>
<evidence type="ECO:0000259" key="8">
    <source>
        <dbReference type="PROSITE" id="PS50885"/>
    </source>
</evidence>
<dbReference type="CDD" id="cd06225">
    <property type="entry name" value="HAMP"/>
    <property type="match status" value="1"/>
</dbReference>
<dbReference type="GO" id="GO:0007165">
    <property type="term" value="P:signal transduction"/>
    <property type="evidence" value="ECO:0007669"/>
    <property type="project" value="UniProtKB-KW"/>
</dbReference>
<proteinExistence type="inferred from homology"/>
<accession>A0A919PKQ6</accession>
<evidence type="ECO:0000313" key="10">
    <source>
        <dbReference type="Proteomes" id="UP000660611"/>
    </source>
</evidence>
<dbReference type="EMBL" id="BONQ01000056">
    <property type="protein sequence ID" value="GIG45749.1"/>
    <property type="molecule type" value="Genomic_DNA"/>
</dbReference>
<comment type="caution">
    <text evidence="9">The sequence shown here is derived from an EMBL/GenBank/DDBJ whole genome shotgun (WGS) entry which is preliminary data.</text>
</comment>
<dbReference type="Pfam" id="PF00015">
    <property type="entry name" value="MCPsignal"/>
    <property type="match status" value="1"/>
</dbReference>
<dbReference type="InterPro" id="IPR003660">
    <property type="entry name" value="HAMP_dom"/>
</dbReference>
<evidence type="ECO:0000256" key="4">
    <source>
        <dbReference type="ARBA" id="ARBA00029447"/>
    </source>
</evidence>
<dbReference type="Proteomes" id="UP000660611">
    <property type="component" value="Unassembled WGS sequence"/>
</dbReference>
<evidence type="ECO:0008006" key="11">
    <source>
        <dbReference type="Google" id="ProtNLM"/>
    </source>
</evidence>
<evidence type="ECO:0000256" key="6">
    <source>
        <dbReference type="SAM" id="Phobius"/>
    </source>
</evidence>
<sequence length="533" mass="54858">MAALRGWVRNRPIVAKLGAIFIVSLLTVVALLLVGVRALSDGEERARQLEQVGQLTRQTLEADMAHDAIRGDVLRMLLAASRGGDVSAEAAEVKADLADHSAILGGVVTTFTAPAMDASVQAAARIVAPAIANYIDLAGQTVTAAIGGDRAPASYAAFQTAFSEVEEKLPGVSDALEQVAAAASKSVGDERDRAVVMLSTAGLIGLLLTAAISWLVTRGIIVPLRDVSVVLNGMAEGDLSHTSKVDSTDEVGRMARDLNRAIGSVRGTVQSLSTSARTVAASADELSGASQRIVSAAALASDRAGAANHAAGEVSQNVDTLASASEEMGGSIAEISRNANDALRVAGDAVAMADQTNTMMSRLGASSVEIGNVVKVITSIAEQTNLLALNATIEAARAGDAGKGFAVVAGEVKELAQETARATDDISGRVEQIQADTDRAIEAISEIGSIIARINDFQVTIASAVEEQTASTQESSRTVTDVATRTGEIAATIADIADVANRNTAEADTSLTAARQLAGMAEDMNALVARFRF</sequence>
<feature type="transmembrane region" description="Helical" evidence="6">
    <location>
        <begin position="17"/>
        <end position="39"/>
    </location>
</feature>
<dbReference type="SMART" id="SM00283">
    <property type="entry name" value="MA"/>
    <property type="match status" value="1"/>
</dbReference>
<dbReference type="PROSITE" id="PS50885">
    <property type="entry name" value="HAMP"/>
    <property type="match status" value="1"/>
</dbReference>
<reference evidence="9" key="1">
    <citation type="submission" date="2021-01" db="EMBL/GenBank/DDBJ databases">
        <title>Whole genome shotgun sequence of Dactylosporangium siamense NBRC 106093.</title>
        <authorList>
            <person name="Komaki H."/>
            <person name="Tamura T."/>
        </authorList>
    </citation>
    <scope>NUCLEOTIDE SEQUENCE</scope>
    <source>
        <strain evidence="9">NBRC 106093</strain>
    </source>
</reference>
<keyword evidence="2 6" id="KW-1133">Transmembrane helix</keyword>
<evidence type="ECO:0000256" key="2">
    <source>
        <dbReference type="ARBA" id="ARBA00022989"/>
    </source>
</evidence>